<dbReference type="SUPFAM" id="SSF53850">
    <property type="entry name" value="Periplasmic binding protein-like II"/>
    <property type="match status" value="1"/>
</dbReference>
<dbReference type="InterPro" id="IPR000847">
    <property type="entry name" value="LysR_HTH_N"/>
</dbReference>
<evidence type="ECO:0000313" key="8">
    <source>
        <dbReference type="Proteomes" id="UP000323876"/>
    </source>
</evidence>
<comment type="similarity">
    <text evidence="1">Belongs to the LysR transcriptional regulatory family.</text>
</comment>
<dbReference type="GO" id="GO:0003700">
    <property type="term" value="F:DNA-binding transcription factor activity"/>
    <property type="evidence" value="ECO:0007669"/>
    <property type="project" value="InterPro"/>
</dbReference>
<dbReference type="PRINTS" id="PR00039">
    <property type="entry name" value="HTHLYSR"/>
</dbReference>
<protein>
    <submittedName>
        <fullName evidence="7">LysR family transcriptional regulator</fullName>
    </submittedName>
</protein>
<dbReference type="PANTHER" id="PTHR30346">
    <property type="entry name" value="TRANSCRIPTIONAL DUAL REGULATOR HCAR-RELATED"/>
    <property type="match status" value="1"/>
</dbReference>
<dbReference type="Pfam" id="PF03466">
    <property type="entry name" value="LysR_substrate"/>
    <property type="match status" value="1"/>
</dbReference>
<dbReference type="OrthoDB" id="3181812at2"/>
<dbReference type="SUPFAM" id="SSF46785">
    <property type="entry name" value="Winged helix' DNA-binding domain"/>
    <property type="match status" value="1"/>
</dbReference>
<dbReference type="GO" id="GO:0032993">
    <property type="term" value="C:protein-DNA complex"/>
    <property type="evidence" value="ECO:0007669"/>
    <property type="project" value="TreeGrafter"/>
</dbReference>
<comment type="caution">
    <text evidence="7">The sequence shown here is derived from an EMBL/GenBank/DDBJ whole genome shotgun (WGS) entry which is preliminary data.</text>
</comment>
<dbReference type="Gene3D" id="1.10.10.10">
    <property type="entry name" value="Winged helix-like DNA-binding domain superfamily/Winged helix DNA-binding domain"/>
    <property type="match status" value="1"/>
</dbReference>
<dbReference type="InterPro" id="IPR036388">
    <property type="entry name" value="WH-like_DNA-bd_sf"/>
</dbReference>
<evidence type="ECO:0000256" key="5">
    <source>
        <dbReference type="ARBA" id="ARBA00023163"/>
    </source>
</evidence>
<dbReference type="InterPro" id="IPR005119">
    <property type="entry name" value="LysR_subst-bd"/>
</dbReference>
<keyword evidence="3" id="KW-0238">DNA-binding</keyword>
<evidence type="ECO:0000256" key="4">
    <source>
        <dbReference type="ARBA" id="ARBA00023159"/>
    </source>
</evidence>
<dbReference type="PANTHER" id="PTHR30346:SF30">
    <property type="entry name" value="SMALL NEUTRAL PROTEASE REGULATORY PROTEIN"/>
    <property type="match status" value="1"/>
</dbReference>
<dbReference type="Pfam" id="PF00126">
    <property type="entry name" value="HTH_1"/>
    <property type="match status" value="1"/>
</dbReference>
<sequence length="301" mass="32641">MELRQLRHFVALAELRSFTAAAEREHIVQSGLSNSIRALERELDAELYARGTRPVRLTPAGAALVEPARRTLLAAQSAGAAVQDIQSVLTGRLRIGVVGSALRLVRVADQVAEFAAQHPAVDIHLTQASVVEMLRMVGAGELDCAFISAVPTATPRVRVTTLVIEELVLLVRDDHRLADAGVARLADLTDERFVDVGVDWSVRLIVEAALTAAGVVRQARCEVNTWELFLELVLAGAGIGFVPAGLAQQTAARTPRLRIVTIEEPELRRHIQFAAPNPGDRTPATRHFVGQLRRDHPGISD</sequence>
<name>A0A5N0E8C9_9NOCA</name>
<evidence type="ECO:0000256" key="2">
    <source>
        <dbReference type="ARBA" id="ARBA00023015"/>
    </source>
</evidence>
<keyword evidence="2" id="KW-0805">Transcription regulation</keyword>
<dbReference type="GO" id="GO:0003677">
    <property type="term" value="F:DNA binding"/>
    <property type="evidence" value="ECO:0007669"/>
    <property type="project" value="UniProtKB-KW"/>
</dbReference>
<evidence type="ECO:0000256" key="1">
    <source>
        <dbReference type="ARBA" id="ARBA00009437"/>
    </source>
</evidence>
<evidence type="ECO:0000313" key="7">
    <source>
        <dbReference type="EMBL" id="KAA8885668.1"/>
    </source>
</evidence>
<proteinExistence type="inferred from homology"/>
<organism evidence="7 8">
    <name type="scientific">Nocardia colli</name>
    <dbReference type="NCBI Taxonomy" id="2545717"/>
    <lineage>
        <taxon>Bacteria</taxon>
        <taxon>Bacillati</taxon>
        <taxon>Actinomycetota</taxon>
        <taxon>Actinomycetes</taxon>
        <taxon>Mycobacteriales</taxon>
        <taxon>Nocardiaceae</taxon>
        <taxon>Nocardia</taxon>
    </lineage>
</organism>
<dbReference type="RefSeq" id="WP_150405226.1">
    <property type="nucleotide sequence ID" value="NZ_VXLC01000015.1"/>
</dbReference>
<dbReference type="Proteomes" id="UP000323876">
    <property type="component" value="Unassembled WGS sequence"/>
</dbReference>
<gene>
    <name evidence="7" type="ORF">F3087_28980</name>
</gene>
<feature type="domain" description="HTH lysR-type" evidence="6">
    <location>
        <begin position="1"/>
        <end position="58"/>
    </location>
</feature>
<dbReference type="Gene3D" id="3.40.190.290">
    <property type="match status" value="1"/>
</dbReference>
<dbReference type="InterPro" id="IPR036390">
    <property type="entry name" value="WH_DNA-bd_sf"/>
</dbReference>
<keyword evidence="4" id="KW-0010">Activator</keyword>
<reference evidence="7 8" key="1">
    <citation type="submission" date="2019-09" db="EMBL/GenBank/DDBJ databases">
        <authorList>
            <person name="Wang X."/>
        </authorList>
    </citation>
    <scope>NUCLEOTIDE SEQUENCE [LARGE SCALE GENOMIC DNA]</scope>
    <source>
        <strain evidence="7 8">CICC 11023</strain>
    </source>
</reference>
<dbReference type="FunFam" id="1.10.10.10:FF:000001">
    <property type="entry name" value="LysR family transcriptional regulator"/>
    <property type="match status" value="1"/>
</dbReference>
<dbReference type="PROSITE" id="PS50931">
    <property type="entry name" value="HTH_LYSR"/>
    <property type="match status" value="1"/>
</dbReference>
<keyword evidence="8" id="KW-1185">Reference proteome</keyword>
<dbReference type="AlphaFoldDB" id="A0A5N0E8C9"/>
<evidence type="ECO:0000256" key="3">
    <source>
        <dbReference type="ARBA" id="ARBA00023125"/>
    </source>
</evidence>
<accession>A0A5N0E8C9</accession>
<dbReference type="EMBL" id="VXLC01000015">
    <property type="protein sequence ID" value="KAA8885668.1"/>
    <property type="molecule type" value="Genomic_DNA"/>
</dbReference>
<keyword evidence="5" id="KW-0804">Transcription</keyword>
<evidence type="ECO:0000259" key="6">
    <source>
        <dbReference type="PROSITE" id="PS50931"/>
    </source>
</evidence>